<evidence type="ECO:0000256" key="2">
    <source>
        <dbReference type="SAM" id="MobiDB-lite"/>
    </source>
</evidence>
<reference evidence="4 5" key="1">
    <citation type="submission" date="2017-09" db="EMBL/GenBank/DDBJ databases">
        <title>WGS assembly of Aquilegia coerulea Goldsmith.</title>
        <authorList>
            <person name="Hodges S."/>
            <person name="Kramer E."/>
            <person name="Nordborg M."/>
            <person name="Tomkins J."/>
            <person name="Borevitz J."/>
            <person name="Derieg N."/>
            <person name="Yan J."/>
            <person name="Mihaltcheva S."/>
            <person name="Hayes R.D."/>
            <person name="Rokhsar D."/>
        </authorList>
    </citation>
    <scope>NUCLEOTIDE SEQUENCE [LARGE SCALE GENOMIC DNA]</scope>
    <source>
        <strain evidence="5">cv. Goldsmith</strain>
    </source>
</reference>
<dbReference type="STRING" id="218851.A0A2G5EGN1"/>
<dbReference type="EMBL" id="KZ305026">
    <property type="protein sequence ID" value="PIA54916.1"/>
    <property type="molecule type" value="Genomic_DNA"/>
</dbReference>
<dbReference type="InterPro" id="IPR019448">
    <property type="entry name" value="NT-C2"/>
</dbReference>
<feature type="coiled-coil region" evidence="1">
    <location>
        <begin position="1151"/>
        <end position="1256"/>
    </location>
</feature>
<accession>A0A2G5EGN1</accession>
<feature type="region of interest" description="Disordered" evidence="2">
    <location>
        <begin position="1470"/>
        <end position="1510"/>
    </location>
</feature>
<keyword evidence="5" id="KW-1185">Reference proteome</keyword>
<dbReference type="PANTHER" id="PTHR47270">
    <property type="entry name" value="PROTEIN MLP1-LIKE"/>
    <property type="match status" value="1"/>
</dbReference>
<dbReference type="Proteomes" id="UP000230069">
    <property type="component" value="Unassembled WGS sequence"/>
</dbReference>
<keyword evidence="1" id="KW-0175">Coiled coil</keyword>
<dbReference type="PANTHER" id="PTHR47270:SF3">
    <property type="entry name" value="HYPOTETICAL PROTEIN"/>
    <property type="match status" value="1"/>
</dbReference>
<dbReference type="OrthoDB" id="658575at2759"/>
<feature type="coiled-coil region" evidence="1">
    <location>
        <begin position="975"/>
        <end position="1104"/>
    </location>
</feature>
<feature type="domain" description="C2 NT-type" evidence="3">
    <location>
        <begin position="6"/>
        <end position="141"/>
    </location>
</feature>
<sequence length="1604" mass="182672">MFRLHRHKSDKSKEKIDFKFSHFQILQVPKGWDKLFVSIISVETGKTVGKSSKALVRNGKCLWPESLSESIWASPEDTSKGIEDFLFKLVISMGSARSGILGEASVNLTTYITSKSPVPVSLPLKKNNQGTILQFKIHCLNPRATVRDEQWQEAASGLEENNADYDETDSKSDVSDISYARSAGSSSSNHLGSGSQPREVGSRNTSFSASGSRHSSDSAEGFVDKTTFSPRHNFSGDLYSPIDRQDSSASQNSATHGAGPAEDLPRSNRSSFSSKFTAPVSNVQSQRQELGNNSSNSLAMSSLRNVDSSKDLLETAEDTIEELRAEAKMWERNARKVMLDLELQRKECTDQSRHRADLEMEFLAACTERDGFKKEIEQLKTLLEESRLKQTASEHSISQAEGITHIQKELESEMKYQKESNTNLAVQLKKTQESNIELVSILQELEETIEKQRLEIDNLSNEKASGHGIEDGSDENQSVEVNLQKLQESQNELQNTVHLLEKTLEDKDRELQLERSLRNQMLLEVEVEWKSKLSTKGEEISELEAKLSDLLNTQGSYENRLSGGVDSDLNKEIEALKEKIQELENDCNELTEENLELLFKLKESKKDLRVGGDSFSSASSELQSTVSSLASEPEVDVLRSQIHQLKEVKNKGTLCDAVSSSDVEVQLVDLQNKITDMELQLHYSQDKACELDAQLRSSQLEMEERVVEINALKQQLQSYHEKQSSEGSQHNISATGFERFESHNTTEMSELFSEVNNQLQVALTHVKRPWYKVSCHVNTEREIDHNDLVGSDSPNITTQKFEAEAILNNFTELNKLLETKTSECEIVFQRIEAELRERNECATDALENLEQFDSKKNAPHGRSQELKNLKTKPEAKDSYLNNDLLAKGTETKALETSLLLKEEEIEVLRHSLKEAEAQISDLQKEKFLLEEKLEVISRGSSITSKCLDDVRNDMLMLTSNLDSHVSANKMLERKSSELESGKREIELHLLELEEENVQLSERLSGMEAQLRYLTDEKESGRLELENSKSLSTDLRNEIKRLEAEIEIQKVDLKNKLQDMQKRWSEAQEECEYLKRANPKLQATAESLIEECDSMQKLNGELRKQKLELHDRCTHLEAELRESRNSFFDCCKKIEILELKFSSMQEDFISKEKILTSELDSLLQENKEHKEKLILEESLLSQMYMEKTGEVENLQREVAHLTEQISATHDEREQIASNAVLEVSTLRADKTKLENALQEAQAKVKSSDAKLQILQLESELKLQELISELTSYKQHQDVVMADHEKLQRLLDEVKSSEERFRSTVGDLELKLTASEYERQQLVEEISNLKTQLLKIGQLQDEIVALKNSLNEVKFEKGKLEASLQLLSGDCEELKAEKILFVEKFSSMQKAISELDDCKRSKIALEEKLLRLEGDLTAKEALCVQDAELKNELNRIKRANSQFQRKIQCLEDEKDEWLNRAQMLEEELKLKKEEKQHQSRSVSINSLEFESDNQAEQPSSEGDSKNRDHNGTTGVDLAAKIQLLENDLAEALEANNMYKEQLKKLLTDGQNGYANGPKKITSVEAELKDIRERYFHMSLRFAEVEAQREELVMQIKTLKNGRRWFS</sequence>
<feature type="coiled-coil region" evidence="1">
    <location>
        <begin position="428"/>
        <end position="600"/>
    </location>
</feature>
<evidence type="ECO:0000256" key="1">
    <source>
        <dbReference type="SAM" id="Coils"/>
    </source>
</evidence>
<protein>
    <recommendedName>
        <fullName evidence="3">C2 NT-type domain-containing protein</fullName>
    </recommendedName>
</protein>
<organism evidence="4 5">
    <name type="scientific">Aquilegia coerulea</name>
    <name type="common">Rocky mountain columbine</name>
    <dbReference type="NCBI Taxonomy" id="218851"/>
    <lineage>
        <taxon>Eukaryota</taxon>
        <taxon>Viridiplantae</taxon>
        <taxon>Streptophyta</taxon>
        <taxon>Embryophyta</taxon>
        <taxon>Tracheophyta</taxon>
        <taxon>Spermatophyta</taxon>
        <taxon>Magnoliopsida</taxon>
        <taxon>Ranunculales</taxon>
        <taxon>Ranunculaceae</taxon>
        <taxon>Thalictroideae</taxon>
        <taxon>Aquilegia</taxon>
    </lineage>
</organism>
<feature type="compositionally biased region" description="Low complexity" evidence="2">
    <location>
        <begin position="179"/>
        <end position="195"/>
    </location>
</feature>
<feature type="coiled-coil region" evidence="1">
    <location>
        <begin position="306"/>
        <end position="340"/>
    </location>
</feature>
<feature type="compositionally biased region" description="Polar residues" evidence="2">
    <location>
        <begin position="267"/>
        <end position="289"/>
    </location>
</feature>
<name>A0A2G5EGN1_AQUCA</name>
<feature type="compositionally biased region" description="Polar residues" evidence="2">
    <location>
        <begin position="1477"/>
        <end position="1499"/>
    </location>
</feature>
<feature type="coiled-coil region" evidence="1">
    <location>
        <begin position="898"/>
        <end position="932"/>
    </location>
</feature>
<gene>
    <name evidence="4" type="ORF">AQUCO_00901075v1</name>
</gene>
<dbReference type="PROSITE" id="PS51840">
    <property type="entry name" value="C2_NT"/>
    <property type="match status" value="1"/>
</dbReference>
<proteinExistence type="predicted"/>
<feature type="region of interest" description="Disordered" evidence="2">
    <location>
        <begin position="179"/>
        <end position="302"/>
    </location>
</feature>
<dbReference type="InParanoid" id="A0A2G5EGN1"/>
<feature type="compositionally biased region" description="Low complexity" evidence="2">
    <location>
        <begin position="290"/>
        <end position="302"/>
    </location>
</feature>
<feature type="coiled-coil region" evidence="1">
    <location>
        <begin position="660"/>
        <end position="722"/>
    </location>
</feature>
<feature type="coiled-coil region" evidence="1">
    <location>
        <begin position="1519"/>
        <end position="1546"/>
    </location>
</feature>
<dbReference type="Pfam" id="PF10358">
    <property type="entry name" value="NT-C2"/>
    <property type="match status" value="1"/>
</dbReference>
<evidence type="ECO:0000259" key="3">
    <source>
        <dbReference type="PROSITE" id="PS51840"/>
    </source>
</evidence>
<evidence type="ECO:0000313" key="4">
    <source>
        <dbReference type="EMBL" id="PIA54916.1"/>
    </source>
</evidence>
<evidence type="ECO:0000313" key="5">
    <source>
        <dbReference type="Proteomes" id="UP000230069"/>
    </source>
</evidence>